<name>A0ABX2EH13_9BURK</name>
<gene>
    <name evidence="3" type="ORF">HLB44_13090</name>
</gene>
<accession>A0ABX2EH13</accession>
<evidence type="ECO:0000256" key="2">
    <source>
        <dbReference type="SAM" id="SignalP"/>
    </source>
</evidence>
<dbReference type="Proteomes" id="UP000737171">
    <property type="component" value="Unassembled WGS sequence"/>
</dbReference>
<dbReference type="RefSeq" id="WP_173123105.1">
    <property type="nucleotide sequence ID" value="NZ_JABRWJ010000004.1"/>
</dbReference>
<proteinExistence type="predicted"/>
<protein>
    <submittedName>
        <fullName evidence="3">Uncharacterized protein</fullName>
    </submittedName>
</protein>
<dbReference type="EMBL" id="JABRWJ010000004">
    <property type="protein sequence ID" value="NRF67922.1"/>
    <property type="molecule type" value="Genomic_DNA"/>
</dbReference>
<evidence type="ECO:0000256" key="1">
    <source>
        <dbReference type="SAM" id="MobiDB-lite"/>
    </source>
</evidence>
<sequence>MKNISATLLAIAATLAALSGTAQAADVGVSINISQPGVYGRIDIGRFPQPAVVVAQPVLIAPQPVVVHQPVQPVYLWVPPGHRKNWRHHCRAYGACGVPVYFVQDGWYQQHVMVHSDKHHKGKGHGHGHGHGKNKHD</sequence>
<evidence type="ECO:0000313" key="4">
    <source>
        <dbReference type="Proteomes" id="UP000737171"/>
    </source>
</evidence>
<keyword evidence="2" id="KW-0732">Signal</keyword>
<feature type="region of interest" description="Disordered" evidence="1">
    <location>
        <begin position="117"/>
        <end position="137"/>
    </location>
</feature>
<organism evidence="3 4">
    <name type="scientific">Pseudaquabacterium terrae</name>
    <dbReference type="NCBI Taxonomy" id="2732868"/>
    <lineage>
        <taxon>Bacteria</taxon>
        <taxon>Pseudomonadati</taxon>
        <taxon>Pseudomonadota</taxon>
        <taxon>Betaproteobacteria</taxon>
        <taxon>Burkholderiales</taxon>
        <taxon>Sphaerotilaceae</taxon>
        <taxon>Pseudaquabacterium</taxon>
    </lineage>
</organism>
<reference evidence="3 4" key="1">
    <citation type="submission" date="2020-05" db="EMBL/GenBank/DDBJ databases">
        <title>Aquincola sp. isolate from soil.</title>
        <authorList>
            <person name="Han J."/>
            <person name="Kim D.-U."/>
        </authorList>
    </citation>
    <scope>NUCLEOTIDE SEQUENCE [LARGE SCALE GENOMIC DNA]</scope>
    <source>
        <strain evidence="3 4">S2</strain>
    </source>
</reference>
<comment type="caution">
    <text evidence="3">The sequence shown here is derived from an EMBL/GenBank/DDBJ whole genome shotgun (WGS) entry which is preliminary data.</text>
</comment>
<feature type="chain" id="PRO_5045539682" evidence="2">
    <location>
        <begin position="25"/>
        <end position="137"/>
    </location>
</feature>
<feature type="signal peptide" evidence="2">
    <location>
        <begin position="1"/>
        <end position="24"/>
    </location>
</feature>
<evidence type="ECO:0000313" key="3">
    <source>
        <dbReference type="EMBL" id="NRF67922.1"/>
    </source>
</evidence>
<keyword evidence="4" id="KW-1185">Reference proteome</keyword>